<protein>
    <recommendedName>
        <fullName evidence="3">PH domain-containing protein</fullName>
    </recommendedName>
</protein>
<proteinExistence type="predicted"/>
<organism evidence="1 2">
    <name type="scientific">Dryococelus australis</name>
    <dbReference type="NCBI Taxonomy" id="614101"/>
    <lineage>
        <taxon>Eukaryota</taxon>
        <taxon>Metazoa</taxon>
        <taxon>Ecdysozoa</taxon>
        <taxon>Arthropoda</taxon>
        <taxon>Hexapoda</taxon>
        <taxon>Insecta</taxon>
        <taxon>Pterygota</taxon>
        <taxon>Neoptera</taxon>
        <taxon>Polyneoptera</taxon>
        <taxon>Phasmatodea</taxon>
        <taxon>Verophasmatodea</taxon>
        <taxon>Anareolatae</taxon>
        <taxon>Phasmatidae</taxon>
        <taxon>Eurycanthinae</taxon>
        <taxon>Dryococelus</taxon>
    </lineage>
</organism>
<accession>A0ABQ9GLX4</accession>
<evidence type="ECO:0000313" key="2">
    <source>
        <dbReference type="Proteomes" id="UP001159363"/>
    </source>
</evidence>
<keyword evidence="2" id="KW-1185">Reference proteome</keyword>
<name>A0ABQ9GLX4_9NEOP</name>
<sequence>MLTYQEAVSDEDKYMWLKAIQEEKFSLKKNEVFEFVQETNVKGKQNLLSMSENLDDNKPKESGKLPYREAVGSLLYLSNGTRPDITSAVNMASRKTTNLTIEDVQNDNITVIDAYSDAMRTMPVTHLEEARQDT</sequence>
<dbReference type="EMBL" id="JARBHB010000011">
    <property type="protein sequence ID" value="KAJ8873031.1"/>
    <property type="molecule type" value="Genomic_DNA"/>
</dbReference>
<comment type="caution">
    <text evidence="1">The sequence shown here is derived from an EMBL/GenBank/DDBJ whole genome shotgun (WGS) entry which is preliminary data.</text>
</comment>
<dbReference type="Proteomes" id="UP001159363">
    <property type="component" value="Chromosome 10"/>
</dbReference>
<reference evidence="1 2" key="1">
    <citation type="submission" date="2023-02" db="EMBL/GenBank/DDBJ databases">
        <title>LHISI_Scaffold_Assembly.</title>
        <authorList>
            <person name="Stuart O.P."/>
            <person name="Cleave R."/>
            <person name="Magrath M.J.L."/>
            <person name="Mikheyev A.S."/>
        </authorList>
    </citation>
    <scope>NUCLEOTIDE SEQUENCE [LARGE SCALE GENOMIC DNA]</scope>
    <source>
        <strain evidence="1">Daus_M_001</strain>
        <tissue evidence="1">Leg muscle</tissue>
    </source>
</reference>
<evidence type="ECO:0008006" key="3">
    <source>
        <dbReference type="Google" id="ProtNLM"/>
    </source>
</evidence>
<evidence type="ECO:0000313" key="1">
    <source>
        <dbReference type="EMBL" id="KAJ8873031.1"/>
    </source>
</evidence>
<gene>
    <name evidence="1" type="ORF">PR048_026647</name>
</gene>